<evidence type="ECO:0000313" key="10">
    <source>
        <dbReference type="EMBL" id="WNQ12317.1"/>
    </source>
</evidence>
<dbReference type="InterPro" id="IPR004089">
    <property type="entry name" value="MCPsignal_dom"/>
</dbReference>
<feature type="domain" description="Methyl-accepting transducer" evidence="8">
    <location>
        <begin position="384"/>
        <end position="655"/>
    </location>
</feature>
<dbReference type="PANTHER" id="PTHR32089">
    <property type="entry name" value="METHYL-ACCEPTING CHEMOTAXIS PROTEIN MCPB"/>
    <property type="match status" value="1"/>
</dbReference>
<dbReference type="KEGG" id="paun:MJA45_04520"/>
<comment type="similarity">
    <text evidence="5">Belongs to the methyl-accepting chemotaxis (MCP) protein family.</text>
</comment>
<evidence type="ECO:0000259" key="9">
    <source>
        <dbReference type="PROSITE" id="PS50885"/>
    </source>
</evidence>
<evidence type="ECO:0000256" key="5">
    <source>
        <dbReference type="ARBA" id="ARBA00029447"/>
    </source>
</evidence>
<dbReference type="SMART" id="SM00304">
    <property type="entry name" value="HAMP"/>
    <property type="match status" value="1"/>
</dbReference>
<keyword evidence="7" id="KW-0812">Transmembrane</keyword>
<dbReference type="Gene3D" id="1.10.287.950">
    <property type="entry name" value="Methyl-accepting chemotaxis protein"/>
    <property type="match status" value="1"/>
</dbReference>
<dbReference type="SMART" id="SM00283">
    <property type="entry name" value="MA"/>
    <property type="match status" value="1"/>
</dbReference>
<keyword evidence="7" id="KW-1133">Transmembrane helix</keyword>
<comment type="subcellular location">
    <subcellularLocation>
        <location evidence="1">Cell membrane</location>
    </subcellularLocation>
</comment>
<keyword evidence="4 6" id="KW-0807">Transducer</keyword>
<keyword evidence="11" id="KW-1185">Reference proteome</keyword>
<feature type="transmembrane region" description="Helical" evidence="7">
    <location>
        <begin position="12"/>
        <end position="31"/>
    </location>
</feature>
<dbReference type="PANTHER" id="PTHR32089:SF112">
    <property type="entry name" value="LYSOZYME-LIKE PROTEIN-RELATED"/>
    <property type="match status" value="1"/>
</dbReference>
<dbReference type="PROSITE" id="PS50885">
    <property type="entry name" value="HAMP"/>
    <property type="match status" value="1"/>
</dbReference>
<evidence type="ECO:0000256" key="4">
    <source>
        <dbReference type="ARBA" id="ARBA00023224"/>
    </source>
</evidence>
<dbReference type="RefSeq" id="WP_315606094.1">
    <property type="nucleotide sequence ID" value="NZ_CP130318.1"/>
</dbReference>
<gene>
    <name evidence="10" type="ORF">MJA45_04520</name>
</gene>
<protein>
    <submittedName>
        <fullName evidence="10">Methyl-accepting chemotaxis protein</fullName>
    </submittedName>
</protein>
<organism evidence="10 11">
    <name type="scientific">Paenibacillus aurantius</name>
    <dbReference type="NCBI Taxonomy" id="2918900"/>
    <lineage>
        <taxon>Bacteria</taxon>
        <taxon>Bacillati</taxon>
        <taxon>Bacillota</taxon>
        <taxon>Bacilli</taxon>
        <taxon>Bacillales</taxon>
        <taxon>Paenibacillaceae</taxon>
        <taxon>Paenibacillus</taxon>
    </lineage>
</organism>
<evidence type="ECO:0000256" key="3">
    <source>
        <dbReference type="ARBA" id="ARBA00023136"/>
    </source>
</evidence>
<dbReference type="Pfam" id="PF00015">
    <property type="entry name" value="MCPsignal"/>
    <property type="match status" value="1"/>
</dbReference>
<evidence type="ECO:0000256" key="6">
    <source>
        <dbReference type="PROSITE-ProRule" id="PRU00284"/>
    </source>
</evidence>
<dbReference type="Pfam" id="PF00672">
    <property type="entry name" value="HAMP"/>
    <property type="match status" value="1"/>
</dbReference>
<keyword evidence="2" id="KW-1003">Cell membrane</keyword>
<reference evidence="10 11" key="1">
    <citation type="submission" date="2022-02" db="EMBL/GenBank/DDBJ databases">
        <title>Paenibacillus sp. MBLB1776 Whole Genome Shotgun Sequencing.</title>
        <authorList>
            <person name="Hwang C.Y."/>
            <person name="Cho E.-S."/>
            <person name="Seo M.-J."/>
        </authorList>
    </citation>
    <scope>NUCLEOTIDE SEQUENCE [LARGE SCALE GENOMIC DNA]</scope>
    <source>
        <strain evidence="10 11">MBLB1776</strain>
    </source>
</reference>
<dbReference type="AlphaFoldDB" id="A0AA96LIX4"/>
<accession>A0AA96LIX4</accession>
<evidence type="ECO:0000313" key="11">
    <source>
        <dbReference type="Proteomes" id="UP001305702"/>
    </source>
</evidence>
<evidence type="ECO:0000256" key="7">
    <source>
        <dbReference type="SAM" id="Phobius"/>
    </source>
</evidence>
<dbReference type="InterPro" id="IPR003660">
    <property type="entry name" value="HAMP_dom"/>
</dbReference>
<dbReference type="Proteomes" id="UP001305702">
    <property type="component" value="Chromosome"/>
</dbReference>
<evidence type="ECO:0000256" key="1">
    <source>
        <dbReference type="ARBA" id="ARBA00004236"/>
    </source>
</evidence>
<evidence type="ECO:0000256" key="2">
    <source>
        <dbReference type="ARBA" id="ARBA00022475"/>
    </source>
</evidence>
<dbReference type="GO" id="GO:0005886">
    <property type="term" value="C:plasma membrane"/>
    <property type="evidence" value="ECO:0007669"/>
    <property type="project" value="UniProtKB-SubCell"/>
</dbReference>
<proteinExistence type="inferred from homology"/>
<dbReference type="CDD" id="cd06225">
    <property type="entry name" value="HAMP"/>
    <property type="match status" value="1"/>
</dbReference>
<keyword evidence="3 7" id="KW-0472">Membrane</keyword>
<evidence type="ECO:0000259" key="8">
    <source>
        <dbReference type="PROSITE" id="PS50111"/>
    </source>
</evidence>
<dbReference type="SUPFAM" id="SSF58104">
    <property type="entry name" value="Methyl-accepting chemotaxis protein (MCP) signaling domain"/>
    <property type="match status" value="1"/>
</dbReference>
<dbReference type="EMBL" id="CP130318">
    <property type="protein sequence ID" value="WNQ12317.1"/>
    <property type="molecule type" value="Genomic_DNA"/>
</dbReference>
<name>A0AA96LIX4_9BACL</name>
<dbReference type="GO" id="GO:0007165">
    <property type="term" value="P:signal transduction"/>
    <property type="evidence" value="ECO:0007669"/>
    <property type="project" value="UniProtKB-KW"/>
</dbReference>
<sequence length="670" mass="72238">MLSKLSLKYKIILPVMLVVTVVIAGMALILYRMTEESLLRKGASTAEVVRMSVENAMLARKTAEEVMEKEMLGQATLVSYLTEKKIGYEDLTALSRKAGIDELWISDDKGKVVLTNAGPQVDFSFAADPKGQAYEFMDLITGKRSSVAQGAEKRSLDGKVYKYAGVGSWSSASPRIVQVGREGEKLTKLENAIGVKPLIDQMKNRLGADVRLSGVVGADGTVLYASEDSWKELDDNTKVSLASALASGMTVSRFGSWNGEGVTFFVSPLSNGQGFVVALSNQMLSDIRQVTAGAALIGLFLAWLVVLLIVSRPFRRLKKLEGTLTAIGEGSGDLTLRLPEGSRDEIGTLASAANAMLATLQNTMGRMVEALREFGVVAETMSRSTAQTGVVNHHIAEETQAVAQRAQDSDRRLAWIGEMFSELARTVERANGLTEVTDRTSREAGRQVETGLAMLNTATDRMKVIQTNTRKSHEVIEQLALQSEKIGEIVTLLSEIADQTQLLALNAAIEAARAGEAGRGFAVVAGEVRKLAEHSVTAAGDVTQMVSEIRERIQEIVRSRELQDGDIREGMDAFGEVEAVFNRIRAATGHLLEQISAAAEGNRQLADRWGQVLDGVGHVQEVSRLTAGSAEAIAASVEEQTASMDEIAASAETLETTARDINQVLTGYKL</sequence>
<feature type="transmembrane region" description="Helical" evidence="7">
    <location>
        <begin position="290"/>
        <end position="310"/>
    </location>
</feature>
<feature type="domain" description="HAMP" evidence="9">
    <location>
        <begin position="315"/>
        <end position="365"/>
    </location>
</feature>
<dbReference type="Gene3D" id="6.10.340.10">
    <property type="match status" value="1"/>
</dbReference>
<dbReference type="PROSITE" id="PS50111">
    <property type="entry name" value="CHEMOTAXIS_TRANSDUC_2"/>
    <property type="match status" value="1"/>
</dbReference>